<reference evidence="2" key="1">
    <citation type="submission" date="2017-06" db="EMBL/GenBank/DDBJ databases">
        <authorList>
            <person name="Varghese N."/>
            <person name="Submissions S."/>
        </authorList>
    </citation>
    <scope>NUCLEOTIDE SEQUENCE [LARGE SCALE GENOMIC DNA]</scope>
    <source>
        <strain evidence="2">LNB2</strain>
    </source>
</reference>
<dbReference type="RefSeq" id="WP_089218241.1">
    <property type="nucleotide sequence ID" value="NZ_FZOS01000002.1"/>
</dbReference>
<sequence>MTAMSDYLETKVLQWLKGTAMPPAPVAAYVGLFNGDPLDAGTGGAEVTTTIRAAGRVAATFGPISDVGGASKMSNSAVVDYGAAAGAADISHFGLFDAAAGGNLLMRGTILNGQKTAAVGTSVSFPVGTLVLGLD</sequence>
<protein>
    <submittedName>
        <fullName evidence="1">Uncharacterized protein</fullName>
    </submittedName>
</protein>
<dbReference type="Proteomes" id="UP000198281">
    <property type="component" value="Unassembled WGS sequence"/>
</dbReference>
<keyword evidence="2" id="KW-1185">Reference proteome</keyword>
<name>A0A239CM03_9SPHN</name>
<evidence type="ECO:0000313" key="1">
    <source>
        <dbReference type="EMBL" id="SNS20383.1"/>
    </source>
</evidence>
<dbReference type="InterPro" id="IPR056908">
    <property type="entry name" value="Gp80-like"/>
</dbReference>
<gene>
    <name evidence="1" type="ORF">SAMN06295912_102251</name>
</gene>
<dbReference type="OrthoDB" id="6171543at2"/>
<dbReference type="Pfam" id="PF23140">
    <property type="entry name" value="Gp80"/>
    <property type="match status" value="1"/>
</dbReference>
<proteinExistence type="predicted"/>
<dbReference type="AlphaFoldDB" id="A0A239CM03"/>
<organism evidence="1 2">
    <name type="scientific">Edaphosphingomonas laterariae</name>
    <dbReference type="NCBI Taxonomy" id="861865"/>
    <lineage>
        <taxon>Bacteria</taxon>
        <taxon>Pseudomonadati</taxon>
        <taxon>Pseudomonadota</taxon>
        <taxon>Alphaproteobacteria</taxon>
        <taxon>Sphingomonadales</taxon>
        <taxon>Rhizorhabdaceae</taxon>
        <taxon>Edaphosphingomonas</taxon>
    </lineage>
</organism>
<evidence type="ECO:0000313" key="2">
    <source>
        <dbReference type="Proteomes" id="UP000198281"/>
    </source>
</evidence>
<accession>A0A239CM03</accession>
<dbReference type="EMBL" id="FZOS01000002">
    <property type="protein sequence ID" value="SNS20383.1"/>
    <property type="molecule type" value="Genomic_DNA"/>
</dbReference>